<protein>
    <submittedName>
        <fullName evidence="1">Uncharacterized protein</fullName>
    </submittedName>
</protein>
<keyword evidence="2" id="KW-1185">Reference proteome</keyword>
<dbReference type="EMBL" id="LXQA011431183">
    <property type="protein sequence ID" value="MCI97042.1"/>
    <property type="molecule type" value="Genomic_DNA"/>
</dbReference>
<reference evidence="1 2" key="1">
    <citation type="journal article" date="2018" name="Front. Plant Sci.">
        <title>Red Clover (Trifolium pratense) and Zigzag Clover (T. medium) - A Picture of Genomic Similarities and Differences.</title>
        <authorList>
            <person name="Dluhosova J."/>
            <person name="Istvanek J."/>
            <person name="Nedelnik J."/>
            <person name="Repkova J."/>
        </authorList>
    </citation>
    <scope>NUCLEOTIDE SEQUENCE [LARGE SCALE GENOMIC DNA]</scope>
    <source>
        <strain evidence="2">cv. 10/8</strain>
        <tissue evidence="1">Leaf</tissue>
    </source>
</reference>
<organism evidence="1 2">
    <name type="scientific">Trifolium medium</name>
    <dbReference type="NCBI Taxonomy" id="97028"/>
    <lineage>
        <taxon>Eukaryota</taxon>
        <taxon>Viridiplantae</taxon>
        <taxon>Streptophyta</taxon>
        <taxon>Embryophyta</taxon>
        <taxon>Tracheophyta</taxon>
        <taxon>Spermatophyta</taxon>
        <taxon>Magnoliopsida</taxon>
        <taxon>eudicotyledons</taxon>
        <taxon>Gunneridae</taxon>
        <taxon>Pentapetalae</taxon>
        <taxon>rosids</taxon>
        <taxon>fabids</taxon>
        <taxon>Fabales</taxon>
        <taxon>Fabaceae</taxon>
        <taxon>Papilionoideae</taxon>
        <taxon>50 kb inversion clade</taxon>
        <taxon>NPAAA clade</taxon>
        <taxon>Hologalegina</taxon>
        <taxon>IRL clade</taxon>
        <taxon>Trifolieae</taxon>
        <taxon>Trifolium</taxon>
    </lineage>
</organism>
<proteinExistence type="predicted"/>
<name>A0A392WBD8_9FABA</name>
<evidence type="ECO:0000313" key="1">
    <source>
        <dbReference type="EMBL" id="MCI97042.1"/>
    </source>
</evidence>
<sequence>ATSSVECSSSCSNLISCVLC</sequence>
<evidence type="ECO:0000313" key="2">
    <source>
        <dbReference type="Proteomes" id="UP000265520"/>
    </source>
</evidence>
<dbReference type="AlphaFoldDB" id="A0A392WBD8"/>
<accession>A0A392WBD8</accession>
<feature type="non-terminal residue" evidence="1">
    <location>
        <position position="1"/>
    </location>
</feature>
<dbReference type="Proteomes" id="UP000265520">
    <property type="component" value="Unassembled WGS sequence"/>
</dbReference>
<comment type="caution">
    <text evidence="1">The sequence shown here is derived from an EMBL/GenBank/DDBJ whole genome shotgun (WGS) entry which is preliminary data.</text>
</comment>